<dbReference type="EMBL" id="CAADFX010000011">
    <property type="protein sequence ID" value="VFK51780.1"/>
    <property type="molecule type" value="Genomic_DNA"/>
</dbReference>
<dbReference type="Pfam" id="PF14261">
    <property type="entry name" value="DUF4351"/>
    <property type="match status" value="1"/>
</dbReference>
<organism evidence="3">
    <name type="scientific">Candidatus Kentrum sp. TUN</name>
    <dbReference type="NCBI Taxonomy" id="2126343"/>
    <lineage>
        <taxon>Bacteria</taxon>
        <taxon>Pseudomonadati</taxon>
        <taxon>Pseudomonadota</taxon>
        <taxon>Gammaproteobacteria</taxon>
        <taxon>Candidatus Kentrum</taxon>
    </lineage>
</organism>
<protein>
    <submittedName>
        <fullName evidence="3">Transposase, YhgA-like</fullName>
    </submittedName>
</protein>
<dbReference type="Pfam" id="PF04754">
    <property type="entry name" value="Transposase_31"/>
    <property type="match status" value="1"/>
</dbReference>
<dbReference type="InterPro" id="IPR025587">
    <property type="entry name" value="DUF4351"/>
</dbReference>
<evidence type="ECO:0000313" key="3">
    <source>
        <dbReference type="EMBL" id="VFK51780.1"/>
    </source>
</evidence>
<dbReference type="PANTHER" id="PTHR35586:SF1">
    <property type="entry name" value="SLL1691 PROTEIN"/>
    <property type="match status" value="1"/>
</dbReference>
<proteinExistence type="predicted"/>
<evidence type="ECO:0000259" key="2">
    <source>
        <dbReference type="Pfam" id="PF14261"/>
    </source>
</evidence>
<evidence type="ECO:0000259" key="1">
    <source>
        <dbReference type="Pfam" id="PF04754"/>
    </source>
</evidence>
<dbReference type="AlphaFoldDB" id="A0A450ZDC3"/>
<feature type="domain" description="Transposase (putative) YhgA-like" evidence="1">
    <location>
        <begin position="18"/>
        <end position="90"/>
    </location>
</feature>
<dbReference type="InterPro" id="IPR006842">
    <property type="entry name" value="Transposase_31"/>
</dbReference>
<reference evidence="3" key="1">
    <citation type="submission" date="2019-02" db="EMBL/GenBank/DDBJ databases">
        <authorList>
            <person name="Gruber-Vodicka R. H."/>
            <person name="Seah K. B. B."/>
        </authorList>
    </citation>
    <scope>NUCLEOTIDE SEQUENCE</scope>
    <source>
        <strain evidence="3">BECK_BY1</strain>
    </source>
</reference>
<name>A0A450ZDC3_9GAMM</name>
<dbReference type="PANTHER" id="PTHR35586">
    <property type="entry name" value="SLL1691 PROTEIN"/>
    <property type="match status" value="1"/>
</dbReference>
<accession>A0A450ZDC3</accession>
<feature type="domain" description="DUF4351" evidence="2">
    <location>
        <begin position="150"/>
        <end position="204"/>
    </location>
</feature>
<sequence length="207" mass="24421">MYRKLTPCQPWREALTCSHGATEWKIPNEFLYLVDTEEVWRPYLLNFRFPILDLEKIPDRALSQNPRLYARLLVMKYATRDEQQMAIKDLLIGALKDAPEDLHPIVYYLVQTYTHYRKETIQEIIQKVRPEEIDTMMSQFAQDISSVARQEGMLEGEAKLLIRQLSRRFQPLPEEITERVHGADPNTIEIWADRVLDAKSLDDIFLE</sequence>
<gene>
    <name evidence="3" type="ORF">BECKTUN1418D_GA0071000_10119</name>
</gene>